<feature type="region of interest" description="Disordered" evidence="1">
    <location>
        <begin position="149"/>
        <end position="186"/>
    </location>
</feature>
<proteinExistence type="predicted"/>
<protein>
    <submittedName>
        <fullName evidence="2">Uncharacterized protein</fullName>
    </submittedName>
</protein>
<gene>
    <name evidence="2" type="ORF">CPB84DRAFT_1849834</name>
</gene>
<dbReference type="EMBL" id="JADNYJ010000089">
    <property type="protein sequence ID" value="KAF8887672.1"/>
    <property type="molecule type" value="Genomic_DNA"/>
</dbReference>
<organism evidence="2 3">
    <name type="scientific">Gymnopilus junonius</name>
    <name type="common">Spectacular rustgill mushroom</name>
    <name type="synonym">Gymnopilus spectabilis subsp. junonius</name>
    <dbReference type="NCBI Taxonomy" id="109634"/>
    <lineage>
        <taxon>Eukaryota</taxon>
        <taxon>Fungi</taxon>
        <taxon>Dikarya</taxon>
        <taxon>Basidiomycota</taxon>
        <taxon>Agaricomycotina</taxon>
        <taxon>Agaricomycetes</taxon>
        <taxon>Agaricomycetidae</taxon>
        <taxon>Agaricales</taxon>
        <taxon>Agaricineae</taxon>
        <taxon>Hymenogastraceae</taxon>
        <taxon>Gymnopilus</taxon>
    </lineage>
</organism>
<accession>A0A9P5NI01</accession>
<dbReference type="AlphaFoldDB" id="A0A9P5NI01"/>
<reference evidence="2" key="1">
    <citation type="submission" date="2020-11" db="EMBL/GenBank/DDBJ databases">
        <authorList>
            <consortium name="DOE Joint Genome Institute"/>
            <person name="Ahrendt S."/>
            <person name="Riley R."/>
            <person name="Andreopoulos W."/>
            <person name="LaButti K."/>
            <person name="Pangilinan J."/>
            <person name="Ruiz-duenas F.J."/>
            <person name="Barrasa J.M."/>
            <person name="Sanchez-Garcia M."/>
            <person name="Camarero S."/>
            <person name="Miyauchi S."/>
            <person name="Serrano A."/>
            <person name="Linde D."/>
            <person name="Babiker R."/>
            <person name="Drula E."/>
            <person name="Ayuso-Fernandez I."/>
            <person name="Pacheco R."/>
            <person name="Padilla G."/>
            <person name="Ferreira P."/>
            <person name="Barriuso J."/>
            <person name="Kellner H."/>
            <person name="Castanera R."/>
            <person name="Alfaro M."/>
            <person name="Ramirez L."/>
            <person name="Pisabarro A.G."/>
            <person name="Kuo A."/>
            <person name="Tritt A."/>
            <person name="Lipzen A."/>
            <person name="He G."/>
            <person name="Yan M."/>
            <person name="Ng V."/>
            <person name="Cullen D."/>
            <person name="Martin F."/>
            <person name="Rosso M.-N."/>
            <person name="Henrissat B."/>
            <person name="Hibbett D."/>
            <person name="Martinez A.T."/>
            <person name="Grigoriev I.V."/>
        </authorList>
    </citation>
    <scope>NUCLEOTIDE SEQUENCE</scope>
    <source>
        <strain evidence="2">AH 44721</strain>
    </source>
</reference>
<keyword evidence="3" id="KW-1185">Reference proteome</keyword>
<comment type="caution">
    <text evidence="2">The sequence shown here is derived from an EMBL/GenBank/DDBJ whole genome shotgun (WGS) entry which is preliminary data.</text>
</comment>
<dbReference type="Proteomes" id="UP000724874">
    <property type="component" value="Unassembled WGS sequence"/>
</dbReference>
<dbReference type="OrthoDB" id="2649at2759"/>
<evidence type="ECO:0000313" key="2">
    <source>
        <dbReference type="EMBL" id="KAF8887672.1"/>
    </source>
</evidence>
<sequence length="195" mass="21623">MVLEVLGENLFGLIKLHKNNGVRQADRKADPPRTRIIAVVPSIPISSWKTCSSALTMWNPSYPPSWPRHPPPPAPQLTRLMGPLLSPSFSFGDSPMLDKWAFGMSKIEGDDSMAKSSTSMDKDALMTQRMHPPSQSTDLAAEVTQVSLDTHREEHGSPAGIPRPTRTRTRQNPYPFTRGSPRHGYMGHGYLLSHT</sequence>
<evidence type="ECO:0000256" key="1">
    <source>
        <dbReference type="SAM" id="MobiDB-lite"/>
    </source>
</evidence>
<evidence type="ECO:0000313" key="3">
    <source>
        <dbReference type="Proteomes" id="UP000724874"/>
    </source>
</evidence>
<name>A0A9P5NI01_GYMJU</name>